<gene>
    <name evidence="2" type="ORF">ERS852406_02284</name>
</gene>
<dbReference type="InterPro" id="IPR050126">
    <property type="entry name" value="Ap4A_hydrolase"/>
</dbReference>
<accession>A0A174G1N0</accession>
<dbReference type="RefSeq" id="WP_156327589.1">
    <property type="nucleotide sequence ID" value="NZ_CYYV01000010.1"/>
</dbReference>
<dbReference type="AlphaFoldDB" id="A0A174G1N0"/>
<feature type="domain" description="Calcineurin-like phosphoesterase" evidence="1">
    <location>
        <begin position="48"/>
        <end position="135"/>
    </location>
</feature>
<evidence type="ECO:0000313" key="2">
    <source>
        <dbReference type="EMBL" id="CUO56452.1"/>
    </source>
</evidence>
<dbReference type="EMBL" id="CYYV01000010">
    <property type="protein sequence ID" value="CUO56452.1"/>
    <property type="molecule type" value="Genomic_DNA"/>
</dbReference>
<protein>
    <submittedName>
        <fullName evidence="2">Diadenosine tetraphosphatase</fullName>
    </submittedName>
</protein>
<sequence length="278" mass="31757">MPLPGNEGNFLRINKQRKSNEAIYDVGYSRISGGIRGSSEKTDLSGKNQLILLGDYIDYGPDGRAVLEKVRALQEKYGSEKVIALMGNHEKALLDWLEEYADVNRHIGSVEQYRSREWLASDADGDYETLHSFLKEEHFREFLEKEVLLSADSQNAEAVRLMLEDAGELITWMCHLPYFYETERQILVHAGIAEWGEKDWLCVTSRELMVGKRTVSRGAFHKDVIAGHISTAKISGNRTYDGIWHDGQSHYYLDGTTWRSGKIPVLEYDSETGKYREI</sequence>
<dbReference type="SUPFAM" id="SSF56300">
    <property type="entry name" value="Metallo-dependent phosphatases"/>
    <property type="match status" value="1"/>
</dbReference>
<dbReference type="Gene3D" id="3.60.21.10">
    <property type="match status" value="1"/>
</dbReference>
<dbReference type="InterPro" id="IPR004843">
    <property type="entry name" value="Calcineurin-like_PHP"/>
</dbReference>
<dbReference type="GO" id="GO:0110154">
    <property type="term" value="P:RNA decapping"/>
    <property type="evidence" value="ECO:0007669"/>
    <property type="project" value="TreeGrafter"/>
</dbReference>
<name>A0A174G1N0_9FIRM</name>
<dbReference type="GO" id="GO:0005737">
    <property type="term" value="C:cytoplasm"/>
    <property type="evidence" value="ECO:0007669"/>
    <property type="project" value="TreeGrafter"/>
</dbReference>
<dbReference type="InterPro" id="IPR029052">
    <property type="entry name" value="Metallo-depent_PP-like"/>
</dbReference>
<reference evidence="2 3" key="1">
    <citation type="submission" date="2015-09" db="EMBL/GenBank/DDBJ databases">
        <authorList>
            <consortium name="Pathogen Informatics"/>
        </authorList>
    </citation>
    <scope>NUCLEOTIDE SEQUENCE [LARGE SCALE GENOMIC DNA]</scope>
    <source>
        <strain evidence="2 3">2789STDY5608849</strain>
    </source>
</reference>
<dbReference type="GO" id="GO:0008803">
    <property type="term" value="F:bis(5'-nucleosyl)-tetraphosphatase (symmetrical) activity"/>
    <property type="evidence" value="ECO:0007669"/>
    <property type="project" value="TreeGrafter"/>
</dbReference>
<dbReference type="Pfam" id="PF00149">
    <property type="entry name" value="Metallophos"/>
    <property type="match status" value="1"/>
</dbReference>
<proteinExistence type="predicted"/>
<organism evidence="2 3">
    <name type="scientific">Fusicatenibacter saccharivorans</name>
    <dbReference type="NCBI Taxonomy" id="1150298"/>
    <lineage>
        <taxon>Bacteria</taxon>
        <taxon>Bacillati</taxon>
        <taxon>Bacillota</taxon>
        <taxon>Clostridia</taxon>
        <taxon>Lachnospirales</taxon>
        <taxon>Lachnospiraceae</taxon>
        <taxon>Fusicatenibacter</taxon>
    </lineage>
</organism>
<evidence type="ECO:0000259" key="1">
    <source>
        <dbReference type="Pfam" id="PF00149"/>
    </source>
</evidence>
<dbReference type="PANTHER" id="PTHR42850">
    <property type="entry name" value="METALLOPHOSPHOESTERASE"/>
    <property type="match status" value="1"/>
</dbReference>
<dbReference type="GO" id="GO:0016791">
    <property type="term" value="F:phosphatase activity"/>
    <property type="evidence" value="ECO:0007669"/>
    <property type="project" value="TreeGrafter"/>
</dbReference>
<dbReference type="PANTHER" id="PTHR42850:SF4">
    <property type="entry name" value="ZINC-DEPENDENT ENDOPOLYPHOSPHATASE"/>
    <property type="match status" value="1"/>
</dbReference>
<dbReference type="Proteomes" id="UP000095706">
    <property type="component" value="Unassembled WGS sequence"/>
</dbReference>
<evidence type="ECO:0000313" key="3">
    <source>
        <dbReference type="Proteomes" id="UP000095706"/>
    </source>
</evidence>